<keyword evidence="2" id="KW-1185">Reference proteome</keyword>
<dbReference type="RefSeq" id="WP_054660264.1">
    <property type="nucleotide sequence ID" value="NZ_AZCX01000003.1"/>
</dbReference>
<name>A0A0R1HX76_9LACO</name>
<dbReference type="AlphaFoldDB" id="A0A0R1HX76"/>
<protein>
    <submittedName>
        <fullName evidence="1">Uncharacterized protein</fullName>
    </submittedName>
</protein>
<reference evidence="1 2" key="1">
    <citation type="journal article" date="2015" name="Genome Announc.">
        <title>Expanding the biotechnology potential of lactobacilli through comparative genomics of 213 strains and associated genera.</title>
        <authorList>
            <person name="Sun Z."/>
            <person name="Harris H.M."/>
            <person name="McCann A."/>
            <person name="Guo C."/>
            <person name="Argimon S."/>
            <person name="Zhang W."/>
            <person name="Yang X."/>
            <person name="Jeffery I.B."/>
            <person name="Cooney J.C."/>
            <person name="Kagawa T.F."/>
            <person name="Liu W."/>
            <person name="Song Y."/>
            <person name="Salvetti E."/>
            <person name="Wrobel A."/>
            <person name="Rasinkangas P."/>
            <person name="Parkhill J."/>
            <person name="Rea M.C."/>
            <person name="O'Sullivan O."/>
            <person name="Ritari J."/>
            <person name="Douillard F.P."/>
            <person name="Paul Ross R."/>
            <person name="Yang R."/>
            <person name="Briner A.E."/>
            <person name="Felis G.E."/>
            <person name="de Vos W.M."/>
            <person name="Barrangou R."/>
            <person name="Klaenhammer T.R."/>
            <person name="Caufield P.W."/>
            <person name="Cui Y."/>
            <person name="Zhang H."/>
            <person name="O'Toole P.W."/>
        </authorList>
    </citation>
    <scope>NUCLEOTIDE SEQUENCE [LARGE SCALE GENOMIC DNA]</scope>
    <source>
        <strain evidence="1 2">JCM 15530</strain>
    </source>
</reference>
<dbReference type="OrthoDB" id="2296462at2"/>
<dbReference type="SUPFAM" id="SSF109797">
    <property type="entry name" value="Bacteriocin immunity protein-like"/>
    <property type="match status" value="1"/>
</dbReference>
<dbReference type="STRING" id="1302272.FC96_GL001591"/>
<dbReference type="Proteomes" id="UP000050911">
    <property type="component" value="Unassembled WGS sequence"/>
</dbReference>
<proteinExistence type="predicted"/>
<gene>
    <name evidence="1" type="ORF">FC96_GL001591</name>
</gene>
<comment type="caution">
    <text evidence="1">The sequence shown here is derived from an EMBL/GenBank/DDBJ whole genome shotgun (WGS) entry which is preliminary data.</text>
</comment>
<evidence type="ECO:0000313" key="2">
    <source>
        <dbReference type="Proteomes" id="UP000050911"/>
    </source>
</evidence>
<dbReference type="EMBL" id="AZCX01000003">
    <property type="protein sequence ID" value="KRK48484.1"/>
    <property type="molecule type" value="Genomic_DNA"/>
</dbReference>
<accession>A0A0R1HX76</accession>
<evidence type="ECO:0000313" key="1">
    <source>
        <dbReference type="EMBL" id="KRK48484.1"/>
    </source>
</evidence>
<dbReference type="PATRIC" id="fig|1302272.5.peg.1608"/>
<sequence>MYRSIDNEPIRQVLTRAYQRLVDGADVSDLTAHAASAVNYLRLTRHLTFTASQEDLWRQLRDQGNAAKNNLLDLSER</sequence>
<organism evidence="1 2">
    <name type="scientific">Secundilactobacillus kimchicus JCM 15530</name>
    <dbReference type="NCBI Taxonomy" id="1302272"/>
    <lineage>
        <taxon>Bacteria</taxon>
        <taxon>Bacillati</taxon>
        <taxon>Bacillota</taxon>
        <taxon>Bacilli</taxon>
        <taxon>Lactobacillales</taxon>
        <taxon>Lactobacillaceae</taxon>
        <taxon>Secundilactobacillus</taxon>
    </lineage>
</organism>